<protein>
    <submittedName>
        <fullName evidence="2">Uncharacterized protein</fullName>
    </submittedName>
</protein>
<name>A0A448ZWS4_METOS</name>
<dbReference type="KEGG" id="mob:NCTC10112_00355"/>
<keyword evidence="1" id="KW-0812">Transmembrane</keyword>
<proteinExistence type="predicted"/>
<sequence length="246" mass="28539">MKILETDFSVKRTLNSSYIIYDTIFLVLLLVLLIVQKKYVTLLFCLFGAILYTVVDYGIFYAWLHTRSVQGANPFWFLLWLSSSYGITNFLVIWLGVKKDKNLKEYALIIIIWWICCPMISAMTPIANGTINIERKVGQYHGFMAAMLVIGYLAVLIYNMFTKKDKLPVLRMLIIGILVQFGWEFSLLVNGIRPFKFEPIMINSLIETNLGIPYIYFIYKGISKYVNDDFSKVNKVKEEKNQTITI</sequence>
<feature type="transmembrane region" description="Helical" evidence="1">
    <location>
        <begin position="139"/>
        <end position="158"/>
    </location>
</feature>
<keyword evidence="3" id="KW-1185">Reference proteome</keyword>
<feature type="transmembrane region" description="Helical" evidence="1">
    <location>
        <begin position="106"/>
        <end position="127"/>
    </location>
</feature>
<organism evidence="2 3">
    <name type="scientific">Metamycoplasma orale</name>
    <name type="common">Mycoplasma orale</name>
    <dbReference type="NCBI Taxonomy" id="2121"/>
    <lineage>
        <taxon>Bacteria</taxon>
        <taxon>Bacillati</taxon>
        <taxon>Mycoplasmatota</taxon>
        <taxon>Mycoplasmoidales</taxon>
        <taxon>Metamycoplasmataceae</taxon>
        <taxon>Metamycoplasma</taxon>
    </lineage>
</organism>
<feature type="transmembrane region" description="Helical" evidence="1">
    <location>
        <begin position="200"/>
        <end position="219"/>
    </location>
</feature>
<evidence type="ECO:0000313" key="3">
    <source>
        <dbReference type="Proteomes" id="UP000290482"/>
    </source>
</evidence>
<dbReference type="RefSeq" id="WP_022936284.1">
    <property type="nucleotide sequence ID" value="NZ_LR214940.1"/>
</dbReference>
<feature type="transmembrane region" description="Helical" evidence="1">
    <location>
        <begin position="75"/>
        <end position="97"/>
    </location>
</feature>
<feature type="transmembrane region" description="Helical" evidence="1">
    <location>
        <begin position="42"/>
        <end position="63"/>
    </location>
</feature>
<dbReference type="EMBL" id="LR214940">
    <property type="protein sequence ID" value="VEU55671.1"/>
    <property type="molecule type" value="Genomic_DNA"/>
</dbReference>
<feature type="transmembrane region" description="Helical" evidence="1">
    <location>
        <begin position="170"/>
        <end position="188"/>
    </location>
</feature>
<gene>
    <name evidence="2" type="ORF">NCTC10112_00355</name>
</gene>
<accession>A0A448ZWS4</accession>
<dbReference type="AlphaFoldDB" id="A0A448ZWS4"/>
<evidence type="ECO:0000313" key="2">
    <source>
        <dbReference type="EMBL" id="VEU55671.1"/>
    </source>
</evidence>
<dbReference type="Proteomes" id="UP000290482">
    <property type="component" value="Chromosome"/>
</dbReference>
<evidence type="ECO:0000256" key="1">
    <source>
        <dbReference type="SAM" id="Phobius"/>
    </source>
</evidence>
<keyword evidence="1" id="KW-0472">Membrane</keyword>
<reference evidence="2 3" key="1">
    <citation type="submission" date="2019-01" db="EMBL/GenBank/DDBJ databases">
        <authorList>
            <consortium name="Pathogen Informatics"/>
        </authorList>
    </citation>
    <scope>NUCLEOTIDE SEQUENCE [LARGE SCALE GENOMIC DNA]</scope>
    <source>
        <strain evidence="2 3">NCTC10112</strain>
    </source>
</reference>
<feature type="transmembrane region" description="Helical" evidence="1">
    <location>
        <begin position="18"/>
        <end position="35"/>
    </location>
</feature>
<dbReference type="OrthoDB" id="3712040at2"/>
<keyword evidence="1" id="KW-1133">Transmembrane helix</keyword>